<dbReference type="VEuPathDB" id="FungiDB:CPUR_04511"/>
<dbReference type="AlphaFoldDB" id="M1VW51"/>
<organism evidence="1 2">
    <name type="scientific">Claviceps purpurea (strain 20.1)</name>
    <name type="common">Ergot fungus</name>
    <name type="synonym">Sphacelia segetum</name>
    <dbReference type="NCBI Taxonomy" id="1111077"/>
    <lineage>
        <taxon>Eukaryota</taxon>
        <taxon>Fungi</taxon>
        <taxon>Dikarya</taxon>
        <taxon>Ascomycota</taxon>
        <taxon>Pezizomycotina</taxon>
        <taxon>Sordariomycetes</taxon>
        <taxon>Hypocreomycetidae</taxon>
        <taxon>Hypocreales</taxon>
        <taxon>Clavicipitaceae</taxon>
        <taxon>Claviceps</taxon>
    </lineage>
</organism>
<keyword evidence="2" id="KW-1185">Reference proteome</keyword>
<sequence>MTLLVPELHINPRILHATTSVLNDASTKAQLHSEYEKIASQNFKCRFGLMKARSQGWTKLLERKGLF</sequence>
<protein>
    <submittedName>
        <fullName evidence="1">Uncharacterized protein</fullName>
    </submittedName>
</protein>
<evidence type="ECO:0000313" key="2">
    <source>
        <dbReference type="Proteomes" id="UP000016801"/>
    </source>
</evidence>
<dbReference type="HOGENOM" id="CLU_2812139_0_0_1"/>
<reference evidence="1 2" key="1">
    <citation type="journal article" date="2013" name="PLoS Genet.">
        <title>Plant-symbiotic fungi as chemical engineers: Multi-genome analysis of the Clavicipitaceae reveals dynamics of alkaloid loci.</title>
        <authorList>
            <person name="Schardl C.L."/>
            <person name="Young C.A."/>
            <person name="Hesse U."/>
            <person name="Amyotte S.G."/>
            <person name="Andreeva K."/>
            <person name="Calie P.J."/>
            <person name="Fleetwood D.J."/>
            <person name="Haws D.C."/>
            <person name="Moore N."/>
            <person name="Oeser B."/>
            <person name="Panaccione D.G."/>
            <person name="Schweri K.K."/>
            <person name="Voisey C.R."/>
            <person name="Farman M.L."/>
            <person name="Jaromczyk J.W."/>
            <person name="Roe B.A."/>
            <person name="O'Sullivan D.M."/>
            <person name="Scott B."/>
            <person name="Tudzynski P."/>
            <person name="An Z."/>
            <person name="Arnaoudova E.G."/>
            <person name="Bullock C.T."/>
            <person name="Charlton N.D."/>
            <person name="Chen L."/>
            <person name="Cox M."/>
            <person name="Dinkins R.D."/>
            <person name="Florea S."/>
            <person name="Glenn A.E."/>
            <person name="Gordon A."/>
            <person name="Gueldener U."/>
            <person name="Harris D.R."/>
            <person name="Hollin W."/>
            <person name="Jaromczyk J."/>
            <person name="Johnson R.D."/>
            <person name="Khan A.K."/>
            <person name="Leistner E."/>
            <person name="Leuchtmann A."/>
            <person name="Li C."/>
            <person name="Liu J."/>
            <person name="Liu J."/>
            <person name="Liu M."/>
            <person name="Mace W."/>
            <person name="Machado C."/>
            <person name="Nagabhyru P."/>
            <person name="Pan J."/>
            <person name="Schmid J."/>
            <person name="Sugawara K."/>
            <person name="Steiner U."/>
            <person name="Takach J.E."/>
            <person name="Tanaka E."/>
            <person name="Webb J.S."/>
            <person name="Wilson E.V."/>
            <person name="Wiseman J.L."/>
            <person name="Yoshida R."/>
            <person name="Zeng Z."/>
        </authorList>
    </citation>
    <scope>NUCLEOTIDE SEQUENCE [LARGE SCALE GENOMIC DNA]</scope>
    <source>
        <strain evidence="1 2">20.1</strain>
    </source>
</reference>
<name>M1VW51_CLAP2</name>
<accession>M1VW51</accession>
<dbReference type="Proteomes" id="UP000016801">
    <property type="component" value="Unassembled WGS sequence"/>
</dbReference>
<evidence type="ECO:0000313" key="1">
    <source>
        <dbReference type="EMBL" id="CCE30662.1"/>
    </source>
</evidence>
<dbReference type="OrthoDB" id="10555898at2759"/>
<comment type="caution">
    <text evidence="1">The sequence shown here is derived from an EMBL/GenBank/DDBJ whole genome shotgun (WGS) entry which is preliminary data.</text>
</comment>
<proteinExistence type="predicted"/>
<dbReference type="EMBL" id="CAGA01000024">
    <property type="protein sequence ID" value="CCE30662.1"/>
    <property type="molecule type" value="Genomic_DNA"/>
</dbReference>
<gene>
    <name evidence="1" type="ORF">CPUR_04511</name>
</gene>